<keyword evidence="1 5" id="KW-0963">Cytoplasm</keyword>
<keyword evidence="4 5" id="KW-0949">S-adenosyl-L-methionine</keyword>
<gene>
    <name evidence="8" type="primary">LOC101862639</name>
</gene>
<keyword evidence="7" id="KW-1185">Reference proteome</keyword>
<dbReference type="InterPro" id="IPR029063">
    <property type="entry name" value="SAM-dependent_MTases_sf"/>
</dbReference>
<feature type="domain" description="Methyltransferase" evidence="6">
    <location>
        <begin position="64"/>
        <end position="202"/>
    </location>
</feature>
<evidence type="ECO:0000256" key="3">
    <source>
        <dbReference type="ARBA" id="ARBA00022679"/>
    </source>
</evidence>
<keyword evidence="2 5" id="KW-0489">Methyltransferase</keyword>
<proteinExistence type="inferred from homology"/>
<evidence type="ECO:0000259" key="6">
    <source>
        <dbReference type="Pfam" id="PF13847"/>
    </source>
</evidence>
<dbReference type="InterPro" id="IPR025714">
    <property type="entry name" value="Methyltranfer_dom"/>
</dbReference>
<keyword evidence="3 5" id="KW-0808">Transferase</keyword>
<evidence type="ECO:0000313" key="8">
    <source>
        <dbReference type="RefSeq" id="XP_005095939.1"/>
    </source>
</evidence>
<reference evidence="8" key="1">
    <citation type="submission" date="2025-08" db="UniProtKB">
        <authorList>
            <consortium name="RefSeq"/>
        </authorList>
    </citation>
    <scope>IDENTIFICATION</scope>
</reference>
<dbReference type="GO" id="GO:0008168">
    <property type="term" value="F:methyltransferase activity"/>
    <property type="evidence" value="ECO:0007669"/>
    <property type="project" value="UniProtKB-KW"/>
</dbReference>
<comment type="function">
    <text evidence="5">S-adenosyl-L-methionine-dependent protein-lysine N-methyltransferase that methylates elongation factor 1-alpha.</text>
</comment>
<dbReference type="GeneID" id="101862639"/>
<evidence type="ECO:0000256" key="2">
    <source>
        <dbReference type="ARBA" id="ARBA00022603"/>
    </source>
</evidence>
<comment type="subcellular location">
    <subcellularLocation>
        <location evidence="5">Cytoplasm</location>
    </subcellularLocation>
</comment>
<evidence type="ECO:0000313" key="7">
    <source>
        <dbReference type="Proteomes" id="UP000694888"/>
    </source>
</evidence>
<dbReference type="Gene3D" id="3.40.50.150">
    <property type="entry name" value="Vaccinia Virus protein VP39"/>
    <property type="match status" value="1"/>
</dbReference>
<organism evidence="7 8">
    <name type="scientific">Aplysia californica</name>
    <name type="common">California sea hare</name>
    <dbReference type="NCBI Taxonomy" id="6500"/>
    <lineage>
        <taxon>Eukaryota</taxon>
        <taxon>Metazoa</taxon>
        <taxon>Spiralia</taxon>
        <taxon>Lophotrochozoa</taxon>
        <taxon>Mollusca</taxon>
        <taxon>Gastropoda</taxon>
        <taxon>Heterobranchia</taxon>
        <taxon>Euthyneura</taxon>
        <taxon>Tectipleura</taxon>
        <taxon>Aplysiida</taxon>
        <taxon>Aplysioidea</taxon>
        <taxon>Aplysiidae</taxon>
        <taxon>Aplysia</taxon>
    </lineage>
</organism>
<dbReference type="PANTHER" id="PTHR12843:SF5">
    <property type="entry name" value="EEF1A LYSINE METHYLTRANSFERASE 2"/>
    <property type="match status" value="1"/>
</dbReference>
<dbReference type="HAMAP" id="MF_03188">
    <property type="entry name" value="Methyltr_EFM4"/>
    <property type="match status" value="1"/>
</dbReference>
<dbReference type="RefSeq" id="XP_005095939.1">
    <property type="nucleotide sequence ID" value="XM_005095882.3"/>
</dbReference>
<protein>
    <recommendedName>
        <fullName evidence="5">Protein-lysine N-methyltransferase LOC101862639</fullName>
        <ecNumber evidence="5">2.1.1.-</ecNumber>
    </recommendedName>
</protein>
<accession>A0ABM0JKN2</accession>
<evidence type="ECO:0000256" key="1">
    <source>
        <dbReference type="ARBA" id="ARBA00022490"/>
    </source>
</evidence>
<dbReference type="SUPFAM" id="SSF53335">
    <property type="entry name" value="S-adenosyl-L-methionine-dependent methyltransferases"/>
    <property type="match status" value="1"/>
</dbReference>
<dbReference type="Proteomes" id="UP000694888">
    <property type="component" value="Unplaced"/>
</dbReference>
<dbReference type="PANTHER" id="PTHR12843">
    <property type="entry name" value="PROTEIN-LYSINE N-METHYLTRANSFERASE METTL10"/>
    <property type="match status" value="1"/>
</dbReference>
<dbReference type="EC" id="2.1.1.-" evidence="5"/>
<dbReference type="CDD" id="cd02440">
    <property type="entry name" value="AdoMet_MTases"/>
    <property type="match status" value="1"/>
</dbReference>
<name>A0ABM0JKN2_APLCA</name>
<dbReference type="InterPro" id="IPR026635">
    <property type="entry name" value="Efm4/METTL10"/>
</dbReference>
<sequence length="224" mass="25106">MEKQNDADFESSELGTKQYWDDTYARELEAFGDVGDVGEIWFGEEVQDRMVRWLTKQEEVLVSSRILDLGCGNGMLLLALREEGYENLVGVDYSEGAIQLAKQVAEKEELQGVEFQVCDILASTAVEGLCAGGKFDVCLDKGTYDAICLLRPEVTTDRDMYRQHVHAALRPGGLLLLTSCNWTKEQLTQHFEADFDLMDELPAPKFTFGGQTGQTVTSLAFRKR</sequence>
<comment type="similarity">
    <text evidence="5">Belongs to the class I-like SAM-binding methyltransferase superfamily. EFM4 family.</text>
</comment>
<evidence type="ECO:0000256" key="5">
    <source>
        <dbReference type="HAMAP-Rule" id="MF_03188"/>
    </source>
</evidence>
<dbReference type="Pfam" id="PF13847">
    <property type="entry name" value="Methyltransf_31"/>
    <property type="match status" value="1"/>
</dbReference>
<evidence type="ECO:0000256" key="4">
    <source>
        <dbReference type="ARBA" id="ARBA00022691"/>
    </source>
</evidence>
<dbReference type="GO" id="GO:0032259">
    <property type="term" value="P:methylation"/>
    <property type="evidence" value="ECO:0007669"/>
    <property type="project" value="UniProtKB-KW"/>
</dbReference>